<name>A0AAD3S744_NEPGR</name>
<dbReference type="AlphaFoldDB" id="A0AAD3S744"/>
<evidence type="ECO:0000313" key="2">
    <source>
        <dbReference type="Proteomes" id="UP001279734"/>
    </source>
</evidence>
<proteinExistence type="predicted"/>
<sequence>MLFTLLHDQNKKAVVLNGGVEAATYGWHWRLLMDMRWKNENCSFTNEWRSGKPNALIPYPVILMKENRGNGCKAVAAKLGLCSIVAQVMDYELFLQFLTTKEAGPAFVSSSTTKRKKIT</sequence>
<keyword evidence="2" id="KW-1185">Reference proteome</keyword>
<comment type="caution">
    <text evidence="1">The sequence shown here is derived from an EMBL/GenBank/DDBJ whole genome shotgun (WGS) entry which is preliminary data.</text>
</comment>
<reference evidence="1" key="1">
    <citation type="submission" date="2023-05" db="EMBL/GenBank/DDBJ databases">
        <title>Nepenthes gracilis genome sequencing.</title>
        <authorList>
            <person name="Fukushima K."/>
        </authorList>
    </citation>
    <scope>NUCLEOTIDE SEQUENCE</scope>
    <source>
        <strain evidence="1">SING2019-196</strain>
    </source>
</reference>
<dbReference type="Proteomes" id="UP001279734">
    <property type="component" value="Unassembled WGS sequence"/>
</dbReference>
<dbReference type="EMBL" id="BSYO01000006">
    <property type="protein sequence ID" value="GMH05663.1"/>
    <property type="molecule type" value="Genomic_DNA"/>
</dbReference>
<protein>
    <submittedName>
        <fullName evidence="1">Uncharacterized protein</fullName>
    </submittedName>
</protein>
<organism evidence="1 2">
    <name type="scientific">Nepenthes gracilis</name>
    <name type="common">Slender pitcher plant</name>
    <dbReference type="NCBI Taxonomy" id="150966"/>
    <lineage>
        <taxon>Eukaryota</taxon>
        <taxon>Viridiplantae</taxon>
        <taxon>Streptophyta</taxon>
        <taxon>Embryophyta</taxon>
        <taxon>Tracheophyta</taxon>
        <taxon>Spermatophyta</taxon>
        <taxon>Magnoliopsida</taxon>
        <taxon>eudicotyledons</taxon>
        <taxon>Gunneridae</taxon>
        <taxon>Pentapetalae</taxon>
        <taxon>Caryophyllales</taxon>
        <taxon>Nepenthaceae</taxon>
        <taxon>Nepenthes</taxon>
    </lineage>
</organism>
<evidence type="ECO:0000313" key="1">
    <source>
        <dbReference type="EMBL" id="GMH05663.1"/>
    </source>
</evidence>
<accession>A0AAD3S744</accession>
<gene>
    <name evidence="1" type="ORF">Nepgr_007503</name>
</gene>